<sequence>MSQAQEPTASQSQAPVGSQPTDAPKVLAGGNMDPTNPMSGMENPEAQGKAEDMGTTIPSQGPPPEVSNEPVDETASGGTETATGSGSQAEAGGGPITSTEDKQSEAAPGSQAPPGSQA</sequence>
<evidence type="ECO:0000256" key="1">
    <source>
        <dbReference type="SAM" id="MobiDB-lite"/>
    </source>
</evidence>
<evidence type="ECO:0000313" key="2">
    <source>
        <dbReference type="EMBL" id="KAG2493931.1"/>
    </source>
</evidence>
<name>A0A836BYK6_9CHLO</name>
<accession>A0A836BYK6</accession>
<dbReference type="AlphaFoldDB" id="A0A836BYK6"/>
<comment type="caution">
    <text evidence="2">The sequence shown here is derived from an EMBL/GenBank/DDBJ whole genome shotgun (WGS) entry which is preliminary data.</text>
</comment>
<evidence type="ECO:0000313" key="3">
    <source>
        <dbReference type="Proteomes" id="UP000612055"/>
    </source>
</evidence>
<keyword evidence="3" id="KW-1185">Reference proteome</keyword>
<dbReference type="EMBL" id="JAEHOE010000034">
    <property type="protein sequence ID" value="KAG2493931.1"/>
    <property type="molecule type" value="Genomic_DNA"/>
</dbReference>
<gene>
    <name evidence="2" type="ORF">HYH03_007862</name>
</gene>
<dbReference type="Proteomes" id="UP000612055">
    <property type="component" value="Unassembled WGS sequence"/>
</dbReference>
<dbReference type="OrthoDB" id="538310at2759"/>
<reference evidence="2" key="1">
    <citation type="journal article" date="2020" name="bioRxiv">
        <title>Comparative genomics of Chlamydomonas.</title>
        <authorList>
            <person name="Craig R.J."/>
            <person name="Hasan A.R."/>
            <person name="Ness R.W."/>
            <person name="Keightley P.D."/>
        </authorList>
    </citation>
    <scope>NUCLEOTIDE SEQUENCE</scope>
    <source>
        <strain evidence="2">CCAP 11/70</strain>
    </source>
</reference>
<protein>
    <submittedName>
        <fullName evidence="2">Uncharacterized protein</fullName>
    </submittedName>
</protein>
<proteinExistence type="predicted"/>
<organism evidence="2 3">
    <name type="scientific">Edaphochlamys debaryana</name>
    <dbReference type="NCBI Taxonomy" id="47281"/>
    <lineage>
        <taxon>Eukaryota</taxon>
        <taxon>Viridiplantae</taxon>
        <taxon>Chlorophyta</taxon>
        <taxon>core chlorophytes</taxon>
        <taxon>Chlorophyceae</taxon>
        <taxon>CS clade</taxon>
        <taxon>Chlamydomonadales</taxon>
        <taxon>Chlamydomonadales incertae sedis</taxon>
        <taxon>Edaphochlamys</taxon>
    </lineage>
</organism>
<feature type="compositionally biased region" description="Polar residues" evidence="1">
    <location>
        <begin position="1"/>
        <end position="21"/>
    </location>
</feature>
<feature type="compositionally biased region" description="Low complexity" evidence="1">
    <location>
        <begin position="73"/>
        <end position="87"/>
    </location>
</feature>
<feature type="region of interest" description="Disordered" evidence="1">
    <location>
        <begin position="1"/>
        <end position="118"/>
    </location>
</feature>